<dbReference type="PROSITE" id="PS52047">
    <property type="entry name" value="I_EGF_2"/>
    <property type="match status" value="1"/>
</dbReference>
<evidence type="ECO:0000256" key="1">
    <source>
        <dbReference type="ARBA" id="ARBA00022536"/>
    </source>
</evidence>
<proteinExistence type="predicted"/>
<dbReference type="GO" id="GO:0008305">
    <property type="term" value="C:integrin complex"/>
    <property type="evidence" value="ECO:0007669"/>
    <property type="project" value="TreeGrafter"/>
</dbReference>
<dbReference type="Gene3D" id="2.10.25.10">
    <property type="entry name" value="Laminin"/>
    <property type="match status" value="2"/>
</dbReference>
<dbReference type="GO" id="GO:0007229">
    <property type="term" value="P:integrin-mediated signaling pathway"/>
    <property type="evidence" value="ECO:0007669"/>
    <property type="project" value="UniProtKB-KW"/>
</dbReference>
<dbReference type="Pfam" id="PF23106">
    <property type="entry name" value="EGF_Teneurin"/>
    <property type="match status" value="1"/>
</dbReference>
<accession>A0AAD3MD09</accession>
<dbReference type="PROSITE" id="PS00243">
    <property type="entry name" value="I_EGF_1"/>
    <property type="match status" value="2"/>
</dbReference>
<protein>
    <submittedName>
        <fullName evidence="6">Integrin beta-like protein 1</fullName>
    </submittedName>
</protein>
<dbReference type="PANTHER" id="PTHR10082:SF60">
    <property type="entry name" value="INTEGRIN BETA-PS"/>
    <property type="match status" value="1"/>
</dbReference>
<keyword evidence="5" id="KW-0325">Glycoprotein</keyword>
<evidence type="ECO:0000313" key="7">
    <source>
        <dbReference type="Proteomes" id="UP001279410"/>
    </source>
</evidence>
<evidence type="ECO:0000256" key="4">
    <source>
        <dbReference type="ARBA" id="ARBA00023157"/>
    </source>
</evidence>
<dbReference type="FunFam" id="2.10.25.10:FF:000042">
    <property type="entry name" value="Integrin subunit beta-like 1"/>
    <property type="match status" value="1"/>
</dbReference>
<dbReference type="FunFam" id="2.10.25.10:FF:000175">
    <property type="entry name" value="Integrin subunit beta-like 1"/>
    <property type="match status" value="1"/>
</dbReference>
<dbReference type="EMBL" id="BRZM01000012">
    <property type="protein sequence ID" value="GLD51925.1"/>
    <property type="molecule type" value="Genomic_DNA"/>
</dbReference>
<dbReference type="GO" id="GO:0016477">
    <property type="term" value="P:cell migration"/>
    <property type="evidence" value="ECO:0007669"/>
    <property type="project" value="TreeGrafter"/>
</dbReference>
<reference evidence="6" key="1">
    <citation type="submission" date="2022-08" db="EMBL/GenBank/DDBJ databases">
        <title>Genome sequencing of akame (Lates japonicus).</title>
        <authorList>
            <person name="Hashiguchi Y."/>
            <person name="Takahashi H."/>
        </authorList>
    </citation>
    <scope>NUCLEOTIDE SEQUENCE</scope>
    <source>
        <strain evidence="6">Kochi</strain>
    </source>
</reference>
<dbReference type="GO" id="GO:0033627">
    <property type="term" value="P:cell adhesion mediated by integrin"/>
    <property type="evidence" value="ECO:0007669"/>
    <property type="project" value="TreeGrafter"/>
</dbReference>
<keyword evidence="1" id="KW-0245">EGF-like domain</keyword>
<evidence type="ECO:0000256" key="5">
    <source>
        <dbReference type="ARBA" id="ARBA00023180"/>
    </source>
</evidence>
<comment type="caution">
    <text evidence="6">The sequence shown here is derived from an EMBL/GenBank/DDBJ whole genome shotgun (WGS) entry which is preliminary data.</text>
</comment>
<dbReference type="GO" id="GO:0005178">
    <property type="term" value="F:integrin binding"/>
    <property type="evidence" value="ECO:0007669"/>
    <property type="project" value="TreeGrafter"/>
</dbReference>
<evidence type="ECO:0000313" key="6">
    <source>
        <dbReference type="EMBL" id="GLD51925.1"/>
    </source>
</evidence>
<dbReference type="GO" id="GO:0005925">
    <property type="term" value="C:focal adhesion"/>
    <property type="evidence" value="ECO:0007669"/>
    <property type="project" value="TreeGrafter"/>
</dbReference>
<dbReference type="AlphaFoldDB" id="A0AAD3MD09"/>
<keyword evidence="7" id="KW-1185">Reference proteome</keyword>
<organism evidence="6 7">
    <name type="scientific">Lates japonicus</name>
    <name type="common">Japanese lates</name>
    <dbReference type="NCBI Taxonomy" id="270547"/>
    <lineage>
        <taxon>Eukaryota</taxon>
        <taxon>Metazoa</taxon>
        <taxon>Chordata</taxon>
        <taxon>Craniata</taxon>
        <taxon>Vertebrata</taxon>
        <taxon>Euteleostomi</taxon>
        <taxon>Actinopterygii</taxon>
        <taxon>Neopterygii</taxon>
        <taxon>Teleostei</taxon>
        <taxon>Neoteleostei</taxon>
        <taxon>Acanthomorphata</taxon>
        <taxon>Carangaria</taxon>
        <taxon>Carangaria incertae sedis</taxon>
        <taxon>Centropomidae</taxon>
        <taxon>Lates</taxon>
    </lineage>
</organism>
<dbReference type="GO" id="GO:0098609">
    <property type="term" value="P:cell-cell adhesion"/>
    <property type="evidence" value="ECO:0007669"/>
    <property type="project" value="TreeGrafter"/>
</dbReference>
<dbReference type="InterPro" id="IPR057243">
    <property type="entry name" value="Integrin_I-EGF_CS"/>
</dbReference>
<dbReference type="SUPFAM" id="SSF57196">
    <property type="entry name" value="EGF/Laminin"/>
    <property type="match status" value="1"/>
</dbReference>
<dbReference type="GO" id="GO:0007160">
    <property type="term" value="P:cell-matrix adhesion"/>
    <property type="evidence" value="ECO:0007669"/>
    <property type="project" value="TreeGrafter"/>
</dbReference>
<keyword evidence="2" id="KW-0732">Signal</keyword>
<sequence length="183" mass="20287">MFKAGIFYRHLPCGSCMCDNEENRGLVTGRFCECDDNECLDEDTERCVEAMANGKICSNRGTCVCGECNCYDVDPSGDWGDIHGDTCECDERNCHATYDRYTDDFCSGHGQCNCGRCDCKEGWAGKKCEHPLSCSLSLESSLKKCRGTSNLPCFGRGTWSSHLIQLPWLPQQTCTLLSPLGIK</sequence>
<keyword evidence="3" id="KW-0677">Repeat</keyword>
<dbReference type="PANTHER" id="PTHR10082">
    <property type="entry name" value="INTEGRIN BETA SUBUNIT"/>
    <property type="match status" value="1"/>
</dbReference>
<dbReference type="Proteomes" id="UP001279410">
    <property type="component" value="Unassembled WGS sequence"/>
</dbReference>
<keyword evidence="6" id="KW-0401">Integrin</keyword>
<evidence type="ECO:0000256" key="3">
    <source>
        <dbReference type="ARBA" id="ARBA00022737"/>
    </source>
</evidence>
<dbReference type="GO" id="GO:0009986">
    <property type="term" value="C:cell surface"/>
    <property type="evidence" value="ECO:0007669"/>
    <property type="project" value="TreeGrafter"/>
</dbReference>
<evidence type="ECO:0000256" key="2">
    <source>
        <dbReference type="ARBA" id="ARBA00022729"/>
    </source>
</evidence>
<keyword evidence="4" id="KW-1015">Disulfide bond</keyword>
<name>A0AAD3MD09_LATJO</name>
<gene>
    <name evidence="6" type="ORF">AKAME5_000489300</name>
</gene>
<dbReference type="InterPro" id="IPR015812">
    <property type="entry name" value="Integrin_bsu"/>
</dbReference>